<dbReference type="EMBL" id="KN822102">
    <property type="protein sequence ID" value="KIM57296.1"/>
    <property type="molecule type" value="Genomic_DNA"/>
</dbReference>
<dbReference type="Proteomes" id="UP000053989">
    <property type="component" value="Unassembled WGS sequence"/>
</dbReference>
<reference evidence="3 4" key="1">
    <citation type="submission" date="2014-04" db="EMBL/GenBank/DDBJ databases">
        <authorList>
            <consortium name="DOE Joint Genome Institute"/>
            <person name="Kuo A."/>
            <person name="Kohler A."/>
            <person name="Nagy L.G."/>
            <person name="Floudas D."/>
            <person name="Copeland A."/>
            <person name="Barry K.W."/>
            <person name="Cichocki N."/>
            <person name="Veneault-Fourrey C."/>
            <person name="LaButti K."/>
            <person name="Lindquist E.A."/>
            <person name="Lipzen A."/>
            <person name="Lundell T."/>
            <person name="Morin E."/>
            <person name="Murat C."/>
            <person name="Sun H."/>
            <person name="Tunlid A."/>
            <person name="Henrissat B."/>
            <person name="Grigoriev I.V."/>
            <person name="Hibbett D.S."/>
            <person name="Martin F."/>
            <person name="Nordberg H.P."/>
            <person name="Cantor M.N."/>
            <person name="Hua S.X."/>
        </authorList>
    </citation>
    <scope>NUCLEOTIDE SEQUENCE [LARGE SCALE GENOMIC DNA]</scope>
    <source>
        <strain evidence="3 4">Foug A</strain>
    </source>
</reference>
<evidence type="ECO:0000313" key="3">
    <source>
        <dbReference type="EMBL" id="KIM57296.1"/>
    </source>
</evidence>
<dbReference type="InterPro" id="IPR049233">
    <property type="entry name" value="DUF6830"/>
</dbReference>
<dbReference type="InParanoid" id="A0A0C3DMN4"/>
<feature type="region of interest" description="Disordered" evidence="1">
    <location>
        <begin position="48"/>
        <end position="71"/>
    </location>
</feature>
<feature type="region of interest" description="Disordered" evidence="1">
    <location>
        <begin position="582"/>
        <end position="605"/>
    </location>
</feature>
<dbReference type="Pfam" id="PF18759">
    <property type="entry name" value="Plavaka"/>
    <property type="match status" value="1"/>
</dbReference>
<name>A0A0C3DMN4_9AGAM</name>
<feature type="domain" description="DUF6830" evidence="2">
    <location>
        <begin position="609"/>
        <end position="767"/>
    </location>
</feature>
<dbReference type="AlphaFoldDB" id="A0A0C3DMN4"/>
<sequence>MPRCPSCGKGGFNSHEAVARHMGQPRSGCSSWLDNLVNIHEDLLGRSRDGHNSSCTTSTGDGSGGLDEDNQWVSNDEEMFDGTQEDSQSSPIEFFPGAAQTFAGGSTFLDQFDADEFSSYRSSNIYYPFASRVLLYWRDPVELIQYLLNRPNFQNAMELTPYWLYDTASRLCHVYTEWMSGDNVWWMQSQIPVGATLLGTVLSFDKTNISVLTGDRVAHPLLISLANIKMATRLKSSSNSFLLAALLPVPKFVHKNSRIRGILENRLIHQCQDIVLEPLKCAAKLGIMLSDPYIVDTPEAAMLAGVRGKTSPVTMAMYKQFGDSFWHEPRTSLTTLCQLVTVASKVDPSDIELYLCEALKLRLNGVHLPFWRDIPLSCPSRFFNPEVLHYLHKEFWDHNVQWCINALGTAEIDFRFSVLQPVMGFRHFKEGISSLRQVTGRTHRDIQRTIIAVIAGSAPVQAYRITEVDIELINSALQEFHAHKDSIVTNGLHRGKGKKPIDNWYIPKIELMQSMAPSISRVGMAIQWSADITEHTHIDQIKDPARASNNNNYDPQICRQLDRLEKCRNFELALSLKDPERWLDTPAETGDEPDDEMTDPSVASRPITDHFSRSIHLASSALNSIPLPHHSFSVGCVVFNLSYDPHIRRISVDDAAKQFSLVDLRAALADFLVHEKSHGIHLAHAIGGGSCRATESAALPFEYIQVWFKLRLQTKDIHTDAILPAQTLCASPPEGNWQYGRYDSVVVNTDSVKTWPTSSLQGHLVVQLHLIMQPLGKPHERWSWADRFLTYVQRFDIVLQADGYRDPSTQMHVLRRAIRSGGQHLGDVIPVSQLRAYANLVPCFGPRADSQLTSFNSSEHCCKFFLNKYFDKNTYYAMSV</sequence>
<evidence type="ECO:0000313" key="4">
    <source>
        <dbReference type="Proteomes" id="UP000053989"/>
    </source>
</evidence>
<organism evidence="3 4">
    <name type="scientific">Scleroderma citrinum Foug A</name>
    <dbReference type="NCBI Taxonomy" id="1036808"/>
    <lineage>
        <taxon>Eukaryota</taxon>
        <taxon>Fungi</taxon>
        <taxon>Dikarya</taxon>
        <taxon>Basidiomycota</taxon>
        <taxon>Agaricomycotina</taxon>
        <taxon>Agaricomycetes</taxon>
        <taxon>Agaricomycetidae</taxon>
        <taxon>Boletales</taxon>
        <taxon>Sclerodermatineae</taxon>
        <taxon>Sclerodermataceae</taxon>
        <taxon>Scleroderma</taxon>
    </lineage>
</organism>
<feature type="compositionally biased region" description="Acidic residues" evidence="1">
    <location>
        <begin position="589"/>
        <end position="598"/>
    </location>
</feature>
<evidence type="ECO:0000259" key="2">
    <source>
        <dbReference type="Pfam" id="PF20722"/>
    </source>
</evidence>
<protein>
    <recommendedName>
        <fullName evidence="2">DUF6830 domain-containing protein</fullName>
    </recommendedName>
</protein>
<reference evidence="4" key="2">
    <citation type="submission" date="2015-01" db="EMBL/GenBank/DDBJ databases">
        <title>Evolutionary Origins and Diversification of the Mycorrhizal Mutualists.</title>
        <authorList>
            <consortium name="DOE Joint Genome Institute"/>
            <consortium name="Mycorrhizal Genomics Consortium"/>
            <person name="Kohler A."/>
            <person name="Kuo A."/>
            <person name="Nagy L.G."/>
            <person name="Floudas D."/>
            <person name="Copeland A."/>
            <person name="Barry K.W."/>
            <person name="Cichocki N."/>
            <person name="Veneault-Fourrey C."/>
            <person name="LaButti K."/>
            <person name="Lindquist E.A."/>
            <person name="Lipzen A."/>
            <person name="Lundell T."/>
            <person name="Morin E."/>
            <person name="Murat C."/>
            <person name="Riley R."/>
            <person name="Ohm R."/>
            <person name="Sun H."/>
            <person name="Tunlid A."/>
            <person name="Henrissat B."/>
            <person name="Grigoriev I.V."/>
            <person name="Hibbett D.S."/>
            <person name="Martin F."/>
        </authorList>
    </citation>
    <scope>NUCLEOTIDE SEQUENCE [LARGE SCALE GENOMIC DNA]</scope>
    <source>
        <strain evidence="4">Foug A</strain>
    </source>
</reference>
<dbReference type="InterPro" id="IPR041078">
    <property type="entry name" value="Plavaka"/>
</dbReference>
<dbReference type="Pfam" id="PF20722">
    <property type="entry name" value="DUF6830"/>
    <property type="match status" value="1"/>
</dbReference>
<evidence type="ECO:0000256" key="1">
    <source>
        <dbReference type="SAM" id="MobiDB-lite"/>
    </source>
</evidence>
<accession>A0A0C3DMN4</accession>
<proteinExistence type="predicted"/>
<keyword evidence="4" id="KW-1185">Reference proteome</keyword>
<gene>
    <name evidence="3" type="ORF">SCLCIDRAFT_28909</name>
</gene>
<dbReference type="HOGENOM" id="CLU_006344_10_2_1"/>
<dbReference type="OrthoDB" id="3232986at2759"/>